<dbReference type="Proteomes" id="UP000559987">
    <property type="component" value="Unassembled WGS sequence"/>
</dbReference>
<sequence>MSLQRLGEQGSVPTRIERFFKKEDYWYYNTREGVAIGPFDSLSEAREGASEFIEFIMGAGAPLIPTLERYGRHAA</sequence>
<protein>
    <recommendedName>
        <fullName evidence="1">DUF6316 domain-containing protein</fullName>
    </recommendedName>
</protein>
<accession>A0A839UGG3</accession>
<dbReference type="EMBL" id="JACHXZ010000001">
    <property type="protein sequence ID" value="MBB3167134.1"/>
    <property type="molecule type" value="Genomic_DNA"/>
</dbReference>
<proteinExistence type="predicted"/>
<feature type="domain" description="DUF6316" evidence="1">
    <location>
        <begin position="5"/>
        <end position="54"/>
    </location>
</feature>
<organism evidence="2 3">
    <name type="scientific">Simiduia aestuariiviva</name>
    <dbReference type="NCBI Taxonomy" id="1510459"/>
    <lineage>
        <taxon>Bacteria</taxon>
        <taxon>Pseudomonadati</taxon>
        <taxon>Pseudomonadota</taxon>
        <taxon>Gammaproteobacteria</taxon>
        <taxon>Cellvibrionales</taxon>
        <taxon>Cellvibrionaceae</taxon>
        <taxon>Simiduia</taxon>
    </lineage>
</organism>
<reference evidence="2 3" key="1">
    <citation type="submission" date="2020-08" db="EMBL/GenBank/DDBJ databases">
        <title>Genomic Encyclopedia of Type Strains, Phase III (KMG-III): the genomes of soil and plant-associated and newly described type strains.</title>
        <authorList>
            <person name="Whitman W."/>
        </authorList>
    </citation>
    <scope>NUCLEOTIDE SEQUENCE [LARGE SCALE GENOMIC DNA]</scope>
    <source>
        <strain evidence="2 3">CECT 8571</strain>
    </source>
</reference>
<dbReference type="AlphaFoldDB" id="A0A839UGG3"/>
<dbReference type="RefSeq" id="WP_246341108.1">
    <property type="nucleotide sequence ID" value="NZ_JACHXZ010000001.1"/>
</dbReference>
<evidence type="ECO:0000313" key="3">
    <source>
        <dbReference type="Proteomes" id="UP000559987"/>
    </source>
</evidence>
<gene>
    <name evidence="2" type="ORF">FHS30_000310</name>
</gene>
<dbReference type="InterPro" id="IPR045630">
    <property type="entry name" value="DUF6316"/>
</dbReference>
<evidence type="ECO:0000313" key="2">
    <source>
        <dbReference type="EMBL" id="MBB3167134.1"/>
    </source>
</evidence>
<name>A0A839UGG3_9GAMM</name>
<keyword evidence="3" id="KW-1185">Reference proteome</keyword>
<evidence type="ECO:0000259" key="1">
    <source>
        <dbReference type="Pfam" id="PF19837"/>
    </source>
</evidence>
<comment type="caution">
    <text evidence="2">The sequence shown here is derived from an EMBL/GenBank/DDBJ whole genome shotgun (WGS) entry which is preliminary data.</text>
</comment>
<dbReference type="Pfam" id="PF19837">
    <property type="entry name" value="DUF6316"/>
    <property type="match status" value="1"/>
</dbReference>